<dbReference type="RefSeq" id="WP_038072240.1">
    <property type="nucleotide sequence ID" value="NZ_JHEG04000001.1"/>
</dbReference>
<keyword evidence="4" id="KW-1185">Reference proteome</keyword>
<dbReference type="GO" id="GO:0000155">
    <property type="term" value="F:phosphorelay sensor kinase activity"/>
    <property type="evidence" value="ECO:0007669"/>
    <property type="project" value="InterPro"/>
</dbReference>
<dbReference type="Gene3D" id="1.10.287.130">
    <property type="match status" value="1"/>
</dbReference>
<dbReference type="Proteomes" id="UP000029738">
    <property type="component" value="Unassembled WGS sequence"/>
</dbReference>
<evidence type="ECO:0000313" key="3">
    <source>
        <dbReference type="EMBL" id="KAF3885392.1"/>
    </source>
</evidence>
<dbReference type="AlphaFoldDB" id="A0A8S9T1F4"/>
<dbReference type="EMBL" id="JHEG04000001">
    <property type="protein sequence ID" value="KAF3885392.1"/>
    <property type="molecule type" value="Genomic_DNA"/>
</dbReference>
<reference evidence="3" key="1">
    <citation type="journal article" date="2015" name="Genome Announc.">
        <title>Draft Genome Sequence of Tolypothrix boutellei Strain VB521301.</title>
        <authorList>
            <person name="Chandrababunaidu M.M."/>
            <person name="Singh D."/>
            <person name="Sen D."/>
            <person name="Bhan S."/>
            <person name="Das S."/>
            <person name="Gupta A."/>
            <person name="Adhikary S.P."/>
            <person name="Tripathy S."/>
        </authorList>
    </citation>
    <scope>NUCLEOTIDE SEQUENCE</scope>
    <source>
        <strain evidence="3">VB521301</strain>
    </source>
</reference>
<dbReference type="InterPro" id="IPR036097">
    <property type="entry name" value="HisK_dim/P_sf"/>
</dbReference>
<dbReference type="EC" id="2.7.13.3" evidence="2"/>
<protein>
    <recommendedName>
        <fullName evidence="2">histidine kinase</fullName>
        <ecNumber evidence="2">2.7.13.3</ecNumber>
    </recommendedName>
</protein>
<organism evidence="3 4">
    <name type="scientific">Tolypothrix bouteillei VB521301</name>
    <dbReference type="NCBI Taxonomy" id="1479485"/>
    <lineage>
        <taxon>Bacteria</taxon>
        <taxon>Bacillati</taxon>
        <taxon>Cyanobacteriota</taxon>
        <taxon>Cyanophyceae</taxon>
        <taxon>Nostocales</taxon>
        <taxon>Tolypothrichaceae</taxon>
        <taxon>Tolypothrix</taxon>
    </lineage>
</organism>
<evidence type="ECO:0000256" key="2">
    <source>
        <dbReference type="ARBA" id="ARBA00012438"/>
    </source>
</evidence>
<sequence>MSDKVISPETYIDSARINREFKRFASSLSVELKLSLNSILAWAHLWRQGRLDYSATVQAVEEIEQNLKCQSLLIEQLLSWRLTADKLEGVNCKPMIVAAVNQQFERDQYLQVKEFKFYLNRTLSLTQLWHQSQFSQSTTVEAFEAIEQNAKRQSRILEKLLNWSFSNLNLASEIDS</sequence>
<name>A0A8S9T1F4_9CYAN</name>
<reference evidence="3" key="2">
    <citation type="submission" date="2019-11" db="EMBL/GenBank/DDBJ databases">
        <title>Improved Assembly of Tolypothrix boutellei genome.</title>
        <authorList>
            <person name="Sarangi A.N."/>
            <person name="Mukherjee M."/>
            <person name="Ghosh S."/>
            <person name="Singh D."/>
            <person name="Das A."/>
            <person name="Kant S."/>
            <person name="Prusty A."/>
            <person name="Tripathy S."/>
        </authorList>
    </citation>
    <scope>NUCLEOTIDE SEQUENCE</scope>
    <source>
        <strain evidence="3">VB521301</strain>
    </source>
</reference>
<comment type="caution">
    <text evidence="3">The sequence shown here is derived from an EMBL/GenBank/DDBJ whole genome shotgun (WGS) entry which is preliminary data.</text>
</comment>
<comment type="catalytic activity">
    <reaction evidence="1">
        <text>ATP + protein L-histidine = ADP + protein N-phospho-L-histidine.</text>
        <dbReference type="EC" id="2.7.13.3"/>
    </reaction>
</comment>
<dbReference type="SUPFAM" id="SSF47384">
    <property type="entry name" value="Homodimeric domain of signal transducing histidine kinase"/>
    <property type="match status" value="1"/>
</dbReference>
<evidence type="ECO:0000256" key="1">
    <source>
        <dbReference type="ARBA" id="ARBA00000085"/>
    </source>
</evidence>
<evidence type="ECO:0000313" key="4">
    <source>
        <dbReference type="Proteomes" id="UP000029738"/>
    </source>
</evidence>
<accession>A0A8S9T1F4</accession>
<gene>
    <name evidence="3" type="ORF">DA73_0400007915</name>
</gene>
<proteinExistence type="predicted"/>